<dbReference type="Pfam" id="PF24476">
    <property type="entry name" value="DUF7580"/>
    <property type="match status" value="1"/>
</dbReference>
<gene>
    <name evidence="2" type="ORF">PHISCL_06866</name>
</gene>
<evidence type="ECO:0000313" key="3">
    <source>
        <dbReference type="Proteomes" id="UP000266188"/>
    </source>
</evidence>
<proteinExistence type="predicted"/>
<dbReference type="PANTHER" id="PTHR35186:SF4">
    <property type="entry name" value="PRION-INHIBITION AND PROPAGATION HELO DOMAIN-CONTAINING PROTEIN"/>
    <property type="match status" value="1"/>
</dbReference>
<name>A0A3A2ZHC6_9EURO</name>
<accession>A0A3A2ZHC6</accession>
<dbReference type="AlphaFoldDB" id="A0A3A2ZHC6"/>
<evidence type="ECO:0000313" key="2">
    <source>
        <dbReference type="EMBL" id="RJE20797.1"/>
    </source>
</evidence>
<reference evidence="3" key="1">
    <citation type="submission" date="2017-02" db="EMBL/GenBank/DDBJ databases">
        <authorList>
            <person name="Tafer H."/>
            <person name="Lopandic K."/>
        </authorList>
    </citation>
    <scope>NUCLEOTIDE SEQUENCE [LARGE SCALE GENOMIC DNA]</scope>
    <source>
        <strain evidence="3">CBS 366.77</strain>
    </source>
</reference>
<comment type="caution">
    <text evidence="2">The sequence shown here is derived from an EMBL/GenBank/DDBJ whole genome shotgun (WGS) entry which is preliminary data.</text>
</comment>
<dbReference type="OrthoDB" id="3565018at2759"/>
<dbReference type="EMBL" id="MVGC01000276">
    <property type="protein sequence ID" value="RJE20797.1"/>
    <property type="molecule type" value="Genomic_DNA"/>
</dbReference>
<dbReference type="PANTHER" id="PTHR35186">
    <property type="entry name" value="ANK_REP_REGION DOMAIN-CONTAINING PROTEIN"/>
    <property type="match status" value="1"/>
</dbReference>
<dbReference type="InterPro" id="IPR056002">
    <property type="entry name" value="DUF7580"/>
</dbReference>
<organism evidence="2 3">
    <name type="scientific">Aspergillus sclerotialis</name>
    <dbReference type="NCBI Taxonomy" id="2070753"/>
    <lineage>
        <taxon>Eukaryota</taxon>
        <taxon>Fungi</taxon>
        <taxon>Dikarya</taxon>
        <taxon>Ascomycota</taxon>
        <taxon>Pezizomycotina</taxon>
        <taxon>Eurotiomycetes</taxon>
        <taxon>Eurotiomycetidae</taxon>
        <taxon>Eurotiales</taxon>
        <taxon>Aspergillaceae</taxon>
        <taxon>Aspergillus</taxon>
        <taxon>Aspergillus subgen. Polypaecilum</taxon>
    </lineage>
</organism>
<protein>
    <recommendedName>
        <fullName evidence="1">DUF7580 domain-containing protein</fullName>
    </recommendedName>
</protein>
<sequence>MEAIGVALSLCPLMLNQLDNYVQGLQTLKTFRNRHYRKHLEKYAAVLGGQHAILVNTIGRALGDVVSRDQIRDLLSSPDAMPWKDPLLEDALRERLGYDYEVVAAMMGQASRMLEELASRLDWNTANPAVLPWNDPDIILREARKVKHIISKSIYNDLFDSLDKANNILKTLVDQSVEYQRNQRTLGSERILSKNRAARSVASSVHMALTCDKYWICSCRDRHHIRFILDPQIDANDTSEKLSMFRIIMATQDSDAYGGTSFNWQEVEIEPLHNKVRSQQTQNVSQLNGKAQHGMPPAQGHPSIDLDHGLPSIPLSDLCSALWKQNVAEGQRGKLGYLPEDSYRHNMYLIKKAMGSLPSQSLEEIIMSSSGLPWSIHTVDRPLVRKTRLQLAAKLARSVLHFHGSWLRARWRTSDIRFPEGLQGVQQPFLTWGISGQGDGSTCQKTSSVIRSETLFPLGLALIELSLCRVITALRKPEDENPDEEVTVLKTAHRCLDYVYLESGTRYGDVVQRCLFWSHTRDTELDNDESLAAVFQHIVSPLIEDLIPEYPSSISQQRCNKPGTNKG</sequence>
<keyword evidence="3" id="KW-1185">Reference proteome</keyword>
<dbReference type="Proteomes" id="UP000266188">
    <property type="component" value="Unassembled WGS sequence"/>
</dbReference>
<dbReference type="STRING" id="2070753.A0A3A2ZHC6"/>
<feature type="domain" description="DUF7580" evidence="1">
    <location>
        <begin position="195"/>
        <end position="546"/>
    </location>
</feature>
<evidence type="ECO:0000259" key="1">
    <source>
        <dbReference type="Pfam" id="PF24476"/>
    </source>
</evidence>